<dbReference type="STRING" id="485917.Phep_2234"/>
<dbReference type="SUPFAM" id="SSF55347">
    <property type="entry name" value="Glyceraldehyde-3-phosphate dehydrogenase-like, C-terminal domain"/>
    <property type="match status" value="1"/>
</dbReference>
<gene>
    <name evidence="4" type="ordered locus">Phep_2234</name>
</gene>
<dbReference type="EMBL" id="CP001681">
    <property type="protein sequence ID" value="ACU04438.1"/>
    <property type="molecule type" value="Genomic_DNA"/>
</dbReference>
<evidence type="ECO:0000313" key="4">
    <source>
        <dbReference type="EMBL" id="ACU04438.1"/>
    </source>
</evidence>
<dbReference type="GO" id="GO:0000166">
    <property type="term" value="F:nucleotide binding"/>
    <property type="evidence" value="ECO:0007669"/>
    <property type="project" value="InterPro"/>
</dbReference>
<organism evidence="4 5">
    <name type="scientific">Pedobacter heparinus (strain ATCC 13125 / DSM 2366 / CIP 104194 / JCM 7457 / NBRC 12017 / NCIMB 9290 / NRRL B-14731 / HIM 762-3)</name>
    <dbReference type="NCBI Taxonomy" id="485917"/>
    <lineage>
        <taxon>Bacteria</taxon>
        <taxon>Pseudomonadati</taxon>
        <taxon>Bacteroidota</taxon>
        <taxon>Sphingobacteriia</taxon>
        <taxon>Sphingobacteriales</taxon>
        <taxon>Sphingobacteriaceae</taxon>
        <taxon>Pedobacter</taxon>
    </lineage>
</organism>
<dbReference type="InterPro" id="IPR050463">
    <property type="entry name" value="Gfo/Idh/MocA_oxidrdct_glycsds"/>
</dbReference>
<evidence type="ECO:0000259" key="3">
    <source>
        <dbReference type="Pfam" id="PF22725"/>
    </source>
</evidence>
<dbReference type="PANTHER" id="PTHR43818">
    <property type="entry name" value="BCDNA.GH03377"/>
    <property type="match status" value="1"/>
</dbReference>
<evidence type="ECO:0000256" key="1">
    <source>
        <dbReference type="ARBA" id="ARBA00023002"/>
    </source>
</evidence>
<accession>C6XY20</accession>
<dbReference type="RefSeq" id="WP_015808051.1">
    <property type="nucleotide sequence ID" value="NC_013061.1"/>
</dbReference>
<keyword evidence="5" id="KW-1185">Reference proteome</keyword>
<dbReference type="AlphaFoldDB" id="C6XY20"/>
<dbReference type="eggNOG" id="COG0673">
    <property type="taxonomic scope" value="Bacteria"/>
</dbReference>
<dbReference type="Pfam" id="PF22725">
    <property type="entry name" value="GFO_IDH_MocA_C3"/>
    <property type="match status" value="1"/>
</dbReference>
<feature type="domain" description="GFO/IDH/MocA-like oxidoreductase" evidence="3">
    <location>
        <begin position="160"/>
        <end position="284"/>
    </location>
</feature>
<dbReference type="HOGENOM" id="CLU_023194_1_3_10"/>
<dbReference type="InterPro" id="IPR000683">
    <property type="entry name" value="Gfo/Idh/MocA-like_OxRdtase_N"/>
</dbReference>
<sequence length="354" mass="39311">MEISLSDQMNDKPNYFIEKIWNMLGINATDEIKWGIIGCGDVTEVKSGPAFNKVLHSSLVAVMRRDGTKAMDYAKRHGVPRWYNDAAALINDPEVNAVYIATPPLQHEEYTLMALAAGKPVYVEKPMTMNAEAALRMKAAAEQHQVKLSVAHYRREQPMFLKIKSLIDEKVIGDVSIVQLQLFQPHQSDLIASSATNWRLDPAVSGGGLFHDLAPHQLDLMVYFFGEVLKSSGISLNQAGLYAADDVVSGQILFKNGVLFNGTWCFTAAEKLDVCEIIGSKGKISFPMFGHKVTLSKQGEEEDFIFDPLAHVQQPMIEQVVKYFLGRTDNPCSADEALLSMQLIDSFTSHEKIS</sequence>
<protein>
    <submittedName>
        <fullName evidence="4">Oxidoreductase domain protein</fullName>
    </submittedName>
</protein>
<dbReference type="GO" id="GO:0016491">
    <property type="term" value="F:oxidoreductase activity"/>
    <property type="evidence" value="ECO:0007669"/>
    <property type="project" value="UniProtKB-KW"/>
</dbReference>
<dbReference type="InterPro" id="IPR055170">
    <property type="entry name" value="GFO_IDH_MocA-like_dom"/>
</dbReference>
<feature type="domain" description="Gfo/Idh/MocA-like oxidoreductase N-terminal" evidence="2">
    <location>
        <begin position="32"/>
        <end position="152"/>
    </location>
</feature>
<dbReference type="InterPro" id="IPR036291">
    <property type="entry name" value="NAD(P)-bd_dom_sf"/>
</dbReference>
<dbReference type="Gene3D" id="3.40.50.720">
    <property type="entry name" value="NAD(P)-binding Rossmann-like Domain"/>
    <property type="match status" value="1"/>
</dbReference>
<reference evidence="4 5" key="1">
    <citation type="journal article" date="2009" name="Stand. Genomic Sci.">
        <title>Complete genome sequence of Pedobacter heparinus type strain (HIM 762-3).</title>
        <authorList>
            <person name="Han C."/>
            <person name="Spring S."/>
            <person name="Lapidus A."/>
            <person name="Del Rio T.G."/>
            <person name="Tice H."/>
            <person name="Copeland A."/>
            <person name="Cheng J.F."/>
            <person name="Lucas S."/>
            <person name="Chen F."/>
            <person name="Nolan M."/>
            <person name="Bruce D."/>
            <person name="Goodwin L."/>
            <person name="Pitluck S."/>
            <person name="Ivanova N."/>
            <person name="Mavromatis K."/>
            <person name="Mikhailova N."/>
            <person name="Pati A."/>
            <person name="Chen A."/>
            <person name="Palaniappan K."/>
            <person name="Land M."/>
            <person name="Hauser L."/>
            <person name="Chang Y.J."/>
            <person name="Jeffries C.C."/>
            <person name="Saunders E."/>
            <person name="Chertkov O."/>
            <person name="Brettin T."/>
            <person name="Goker M."/>
            <person name="Rohde M."/>
            <person name="Bristow J."/>
            <person name="Eisen J.A."/>
            <person name="Markowitz V."/>
            <person name="Hugenholtz P."/>
            <person name="Kyrpides N.C."/>
            <person name="Klenk H.P."/>
            <person name="Detter J.C."/>
        </authorList>
    </citation>
    <scope>NUCLEOTIDE SEQUENCE [LARGE SCALE GENOMIC DNA]</scope>
    <source>
        <strain evidence="5">ATCC 13125 / DSM 2366 / CIP 104194 / JCM 7457 / NBRC 12017 / NCIMB 9290 / NRRL B-14731 / HIM 762-3</strain>
    </source>
</reference>
<name>C6XY20_PEDHD</name>
<dbReference type="Gene3D" id="3.30.360.10">
    <property type="entry name" value="Dihydrodipicolinate Reductase, domain 2"/>
    <property type="match status" value="1"/>
</dbReference>
<evidence type="ECO:0000313" key="5">
    <source>
        <dbReference type="Proteomes" id="UP000000852"/>
    </source>
</evidence>
<keyword evidence="1" id="KW-0560">Oxidoreductase</keyword>
<dbReference type="Proteomes" id="UP000000852">
    <property type="component" value="Chromosome"/>
</dbReference>
<dbReference type="KEGG" id="phe:Phep_2234"/>
<dbReference type="Pfam" id="PF01408">
    <property type="entry name" value="GFO_IDH_MocA"/>
    <property type="match status" value="1"/>
</dbReference>
<proteinExistence type="predicted"/>
<dbReference type="SUPFAM" id="SSF51735">
    <property type="entry name" value="NAD(P)-binding Rossmann-fold domains"/>
    <property type="match status" value="1"/>
</dbReference>
<evidence type="ECO:0000259" key="2">
    <source>
        <dbReference type="Pfam" id="PF01408"/>
    </source>
</evidence>
<dbReference type="PANTHER" id="PTHR43818:SF11">
    <property type="entry name" value="BCDNA.GH03377"/>
    <property type="match status" value="1"/>
</dbReference>